<dbReference type="OrthoDB" id="9757546at2"/>
<keyword evidence="5" id="KW-0732">Signal</keyword>
<feature type="domain" description="Plastocyanin-like" evidence="8">
    <location>
        <begin position="60"/>
        <end position="173"/>
    </location>
</feature>
<gene>
    <name evidence="9" type="ORF">SINU_05495</name>
</gene>
<keyword evidence="1" id="KW-0479">Metal-binding</keyword>
<keyword evidence="2" id="KW-0560">Oxidoreductase</keyword>
<evidence type="ECO:0000313" key="10">
    <source>
        <dbReference type="Proteomes" id="UP000035553"/>
    </source>
</evidence>
<dbReference type="CDD" id="cd13861">
    <property type="entry name" value="CuRO_1_CumA_like"/>
    <property type="match status" value="1"/>
</dbReference>
<evidence type="ECO:0000259" key="6">
    <source>
        <dbReference type="Pfam" id="PF00394"/>
    </source>
</evidence>
<dbReference type="SUPFAM" id="SSF49503">
    <property type="entry name" value="Cupredoxins"/>
    <property type="match status" value="3"/>
</dbReference>
<dbReference type="Pfam" id="PF00394">
    <property type="entry name" value="Cu-oxidase"/>
    <property type="match status" value="1"/>
</dbReference>
<keyword evidence="3" id="KW-0186">Copper</keyword>
<dbReference type="PROSITE" id="PS51257">
    <property type="entry name" value="PROKAR_LIPOPROTEIN"/>
    <property type="match status" value="1"/>
</dbReference>
<organism evidence="9 10">
    <name type="scientific">Sporolactobacillus inulinus CASD</name>
    <dbReference type="NCBI Taxonomy" id="1069536"/>
    <lineage>
        <taxon>Bacteria</taxon>
        <taxon>Bacillati</taxon>
        <taxon>Bacillota</taxon>
        <taxon>Bacilli</taxon>
        <taxon>Bacillales</taxon>
        <taxon>Sporolactobacillaceae</taxon>
        <taxon>Sporolactobacillus</taxon>
    </lineage>
</organism>
<feature type="signal peptide" evidence="5">
    <location>
        <begin position="1"/>
        <end position="22"/>
    </location>
</feature>
<dbReference type="STRING" id="1069536.SINU_05495"/>
<name>A0A0U1QQ80_9BACL</name>
<dbReference type="InterPro" id="IPR045087">
    <property type="entry name" value="Cu-oxidase_fam"/>
</dbReference>
<evidence type="ECO:0000256" key="2">
    <source>
        <dbReference type="ARBA" id="ARBA00023002"/>
    </source>
</evidence>
<protein>
    <submittedName>
        <fullName evidence="9">Copper oxidase</fullName>
    </submittedName>
</protein>
<dbReference type="InterPro" id="IPR001117">
    <property type="entry name" value="Cu-oxidase_2nd"/>
</dbReference>
<comment type="caution">
    <text evidence="9">The sequence shown here is derived from an EMBL/GenBank/DDBJ whole genome shotgun (WGS) entry which is preliminary data.</text>
</comment>
<dbReference type="InterPro" id="IPR011707">
    <property type="entry name" value="Cu-oxidase-like_N"/>
</dbReference>
<dbReference type="GO" id="GO:0005507">
    <property type="term" value="F:copper ion binding"/>
    <property type="evidence" value="ECO:0007669"/>
    <property type="project" value="InterPro"/>
</dbReference>
<dbReference type="InterPro" id="IPR002355">
    <property type="entry name" value="Cu_oxidase_Cu_BS"/>
</dbReference>
<evidence type="ECO:0000259" key="8">
    <source>
        <dbReference type="Pfam" id="PF07732"/>
    </source>
</evidence>
<dbReference type="Pfam" id="PF07731">
    <property type="entry name" value="Cu-oxidase_2"/>
    <property type="match status" value="1"/>
</dbReference>
<feature type="compositionally biased region" description="Polar residues" evidence="4">
    <location>
        <begin position="198"/>
        <end position="207"/>
    </location>
</feature>
<dbReference type="GO" id="GO:0016491">
    <property type="term" value="F:oxidoreductase activity"/>
    <property type="evidence" value="ECO:0007669"/>
    <property type="project" value="UniProtKB-KW"/>
</dbReference>
<evidence type="ECO:0000256" key="4">
    <source>
        <dbReference type="SAM" id="MobiDB-lite"/>
    </source>
</evidence>
<dbReference type="PANTHER" id="PTHR11709">
    <property type="entry name" value="MULTI-COPPER OXIDASE"/>
    <property type="match status" value="1"/>
</dbReference>
<dbReference type="EMBL" id="AFVQ02000066">
    <property type="protein sequence ID" value="KLI02973.1"/>
    <property type="molecule type" value="Genomic_DNA"/>
</dbReference>
<dbReference type="AlphaFoldDB" id="A0A0U1QQ80"/>
<feature type="domain" description="Plastocyanin-like" evidence="7">
    <location>
        <begin position="405"/>
        <end position="521"/>
    </location>
</feature>
<proteinExistence type="predicted"/>
<reference evidence="9 10" key="1">
    <citation type="journal article" date="2011" name="J. Bacteriol.">
        <title>Draft genome sequence of Sporolactobacillus inulinus strain CASD, an efficient D-lactic acid-producing bacterium with high-concentration lactate tolerance capability.</title>
        <authorList>
            <person name="Yu B."/>
            <person name="Su F."/>
            <person name="Wang L."/>
            <person name="Xu K."/>
            <person name="Zhao B."/>
            <person name="Xu P."/>
        </authorList>
    </citation>
    <scope>NUCLEOTIDE SEQUENCE [LARGE SCALE GENOMIC DNA]</scope>
    <source>
        <strain evidence="9 10">CASD</strain>
    </source>
</reference>
<dbReference type="InterPro" id="IPR033138">
    <property type="entry name" value="Cu_oxidase_CS"/>
</dbReference>
<dbReference type="PROSITE" id="PS00079">
    <property type="entry name" value="MULTICOPPER_OXIDASE1"/>
    <property type="match status" value="1"/>
</dbReference>
<keyword evidence="10" id="KW-1185">Reference proteome</keyword>
<dbReference type="PANTHER" id="PTHR11709:SF394">
    <property type="entry name" value="FI03373P-RELATED"/>
    <property type="match status" value="1"/>
</dbReference>
<dbReference type="RefSeq" id="WP_010025153.1">
    <property type="nucleotide sequence ID" value="NZ_AFVQ02000066.1"/>
</dbReference>
<dbReference type="Pfam" id="PF07732">
    <property type="entry name" value="Cu-oxidase_3"/>
    <property type="match status" value="1"/>
</dbReference>
<feature type="domain" description="Plastocyanin-like" evidence="6">
    <location>
        <begin position="231"/>
        <end position="348"/>
    </location>
</feature>
<dbReference type="InterPro" id="IPR008972">
    <property type="entry name" value="Cupredoxin"/>
</dbReference>
<evidence type="ECO:0000256" key="1">
    <source>
        <dbReference type="ARBA" id="ARBA00022723"/>
    </source>
</evidence>
<feature type="region of interest" description="Disordered" evidence="4">
    <location>
        <begin position="198"/>
        <end position="233"/>
    </location>
</feature>
<accession>A0A0U1QQ80</accession>
<dbReference type="CDD" id="cd04202">
    <property type="entry name" value="CuRO_D2_2dMcoN_like"/>
    <property type="match status" value="2"/>
</dbReference>
<evidence type="ECO:0000259" key="7">
    <source>
        <dbReference type="Pfam" id="PF07731"/>
    </source>
</evidence>
<evidence type="ECO:0000256" key="3">
    <source>
        <dbReference type="ARBA" id="ARBA00023008"/>
    </source>
</evidence>
<evidence type="ECO:0000313" key="9">
    <source>
        <dbReference type="EMBL" id="KLI02973.1"/>
    </source>
</evidence>
<dbReference type="InterPro" id="IPR011706">
    <property type="entry name" value="Cu-oxidase_C"/>
</dbReference>
<dbReference type="Proteomes" id="UP000035553">
    <property type="component" value="Unassembled WGS sequence"/>
</dbReference>
<evidence type="ECO:0000256" key="5">
    <source>
        <dbReference type="SAM" id="SignalP"/>
    </source>
</evidence>
<dbReference type="Gene3D" id="2.60.40.420">
    <property type="entry name" value="Cupredoxins - blue copper proteins"/>
    <property type="match status" value="2"/>
</dbReference>
<feature type="chain" id="PRO_5006713801" evidence="5">
    <location>
        <begin position="23"/>
        <end position="537"/>
    </location>
</feature>
<sequence length="537" mass="59558">MKKLLFVAVAGFALLLITACSANTENSNKAIDQQEAGSEFATSQSPQIIKGPNITLVAKKGTQKLSSGVTVPVWTFNGSAPGPEIRVKKGEKVRVTLKNELPSPVSIHWHGYPVPNKMDGVPGVTQDAVAPGKNFTYSFVADKAGTYWYHSHQDSVNQVDRGLYGAFVVEEPEEKYDRDYTLMLDEWVTDKRQINRQIASMTQGNSQKDNKDSGGMNHMPGMNRNDSDHDRDRMDMGNIDMSGNMMKDNMSMYDLYTINGKSGHSVKPLDVKKGDNVRLRFINAGYLPHDIHIHGHSIRVIATDGQPINNPQAVKNQVIPVAPGERYDVSFIADNPGKWYIEDQGTTKAADGMKTVIDYAGSKTTTDRPNPDSSLPAINFDQYGANAKPTFTLNQKYDVNYTMDLNAGMDNNGMIYTINGKTFPNFDPIKVRRGDRVKVKLVNRDPMNNHPMHLHGHFFQILSKNGKPVTGSPIYKDTLNVKPGETDEVAFLADNPGNWLFHCHDLHHASAGMVTEVNYTDDHSNDVTDPSNDNKSE</sequence>
<dbReference type="PROSITE" id="PS00080">
    <property type="entry name" value="MULTICOPPER_OXIDASE2"/>
    <property type="match status" value="1"/>
</dbReference>